<feature type="transmembrane region" description="Helical" evidence="6">
    <location>
        <begin position="54"/>
        <end position="72"/>
    </location>
</feature>
<proteinExistence type="inferred from homology"/>
<dbReference type="AlphaFoldDB" id="A0AAQ3RCC3"/>
<dbReference type="PANTHER" id="PTHR13353">
    <property type="entry name" value="TRANSMEMBRANE PROTEIN 19"/>
    <property type="match status" value="1"/>
</dbReference>
<accession>A0AAQ3RCC3</accession>
<dbReference type="Pfam" id="PF01940">
    <property type="entry name" value="DUF92"/>
    <property type="match status" value="1"/>
</dbReference>
<dbReference type="GO" id="GO:0016020">
    <property type="term" value="C:membrane"/>
    <property type="evidence" value="ECO:0007669"/>
    <property type="project" value="UniProtKB-SubCell"/>
</dbReference>
<evidence type="ECO:0000313" key="8">
    <source>
        <dbReference type="Proteomes" id="UP001303373"/>
    </source>
</evidence>
<dbReference type="Proteomes" id="UP001303373">
    <property type="component" value="Chromosome 13"/>
</dbReference>
<keyword evidence="4 6" id="KW-1133">Transmembrane helix</keyword>
<evidence type="ECO:0000256" key="6">
    <source>
        <dbReference type="SAM" id="Phobius"/>
    </source>
</evidence>
<dbReference type="EMBL" id="CP138592">
    <property type="protein sequence ID" value="WPH04636.1"/>
    <property type="molecule type" value="Genomic_DNA"/>
</dbReference>
<dbReference type="InterPro" id="IPR002794">
    <property type="entry name" value="DUF92_TMEM19"/>
</dbReference>
<feature type="transmembrane region" description="Helical" evidence="6">
    <location>
        <begin position="289"/>
        <end position="310"/>
    </location>
</feature>
<keyword evidence="3 6" id="KW-0812">Transmembrane</keyword>
<organism evidence="7 8">
    <name type="scientific">Acrodontium crateriforme</name>
    <dbReference type="NCBI Taxonomy" id="150365"/>
    <lineage>
        <taxon>Eukaryota</taxon>
        <taxon>Fungi</taxon>
        <taxon>Dikarya</taxon>
        <taxon>Ascomycota</taxon>
        <taxon>Pezizomycotina</taxon>
        <taxon>Dothideomycetes</taxon>
        <taxon>Dothideomycetidae</taxon>
        <taxon>Mycosphaerellales</taxon>
        <taxon>Teratosphaeriaceae</taxon>
        <taxon>Acrodontium</taxon>
    </lineage>
</organism>
<comment type="similarity">
    <text evidence="2">Belongs to the TMEM19 family.</text>
</comment>
<evidence type="ECO:0000256" key="2">
    <source>
        <dbReference type="ARBA" id="ARBA00009012"/>
    </source>
</evidence>
<dbReference type="PANTHER" id="PTHR13353:SF5">
    <property type="entry name" value="TRANSMEMBRANE PROTEIN 19"/>
    <property type="match status" value="1"/>
</dbReference>
<feature type="transmembrane region" description="Helical" evidence="6">
    <location>
        <begin position="31"/>
        <end position="48"/>
    </location>
</feature>
<keyword evidence="5 6" id="KW-0472">Membrane</keyword>
<protein>
    <recommendedName>
        <fullName evidence="9">DUF92 domain-containing protein</fullName>
    </recommendedName>
</protein>
<sequence>MDLVKTFAVEHVSQITATVGLITYALTRRKLTTGGIFAGILVAFIHMLSPWPAFFWLVIMFFFFGTLVTRIGHNAKATLTQSSTGGTGGEGARTSDQVFANSGFACVLILLHTYLLNSTPFISSSLPIAAGPHLPGLQAVLPIGIIVQYAAVAADTFSSELGILSKATPFLITAPWKKVPKGTNGGVTVDGLLYGALGSFLLTVVAILTLNSLPPMVLMDPMVSALLAIMGFMGTLIDSLLGAVVQATVTDKVTGKVVEGPGGQRVKIAVGGSRIQAGLDLLTNNGVNFAMAAIASVSAMAAAWMLGLGIPSL</sequence>
<evidence type="ECO:0000256" key="3">
    <source>
        <dbReference type="ARBA" id="ARBA00022692"/>
    </source>
</evidence>
<feature type="transmembrane region" description="Helical" evidence="6">
    <location>
        <begin position="192"/>
        <end position="213"/>
    </location>
</feature>
<keyword evidence="8" id="KW-1185">Reference proteome</keyword>
<feature type="transmembrane region" description="Helical" evidence="6">
    <location>
        <begin position="225"/>
        <end position="245"/>
    </location>
</feature>
<evidence type="ECO:0000313" key="7">
    <source>
        <dbReference type="EMBL" id="WPH04636.1"/>
    </source>
</evidence>
<reference evidence="7 8" key="1">
    <citation type="submission" date="2023-11" db="EMBL/GenBank/DDBJ databases">
        <title>An acidophilic fungus is an integral part of prey digestion in a carnivorous sundew plant.</title>
        <authorList>
            <person name="Tsai I.J."/>
        </authorList>
    </citation>
    <scope>NUCLEOTIDE SEQUENCE [LARGE SCALE GENOMIC DNA]</scope>
    <source>
        <strain evidence="7">169a</strain>
    </source>
</reference>
<evidence type="ECO:0000256" key="4">
    <source>
        <dbReference type="ARBA" id="ARBA00022989"/>
    </source>
</evidence>
<evidence type="ECO:0008006" key="9">
    <source>
        <dbReference type="Google" id="ProtNLM"/>
    </source>
</evidence>
<evidence type="ECO:0000256" key="1">
    <source>
        <dbReference type="ARBA" id="ARBA00004141"/>
    </source>
</evidence>
<name>A0AAQ3RCC3_9PEZI</name>
<evidence type="ECO:0000256" key="5">
    <source>
        <dbReference type="ARBA" id="ARBA00023136"/>
    </source>
</evidence>
<comment type="subcellular location">
    <subcellularLocation>
        <location evidence="1">Membrane</location>
        <topology evidence="1">Multi-pass membrane protein</topology>
    </subcellularLocation>
</comment>
<gene>
    <name evidence="7" type="ORF">R9X50_00752900</name>
</gene>